<dbReference type="RefSeq" id="WP_124105497.1">
    <property type="nucleotide sequence ID" value="NZ_LR027519.1"/>
</dbReference>
<evidence type="ECO:0000313" key="2">
    <source>
        <dbReference type="Proteomes" id="UP000279841"/>
    </source>
</evidence>
<evidence type="ECO:0000313" key="1">
    <source>
        <dbReference type="EMBL" id="VCU54514.1"/>
    </source>
</evidence>
<accession>A0A3P4AVH6</accession>
<proteinExistence type="predicted"/>
<dbReference type="EMBL" id="LR027519">
    <property type="protein sequence ID" value="VCU54514.1"/>
    <property type="molecule type" value="Genomic_DNA"/>
</dbReference>
<sequence length="220" mass="23922">MNAKAILQMAERLAQRGQVEGLRLLVRMAALPLLAEGMTRWTEGDSTPTSRLLEDAIPLGVSRALRQAGVEPARTDRQEAATPPVVDLGRDVVISFPWNSDRLARLLEWLAAEEWRFDPINHHVYRYAPLGVAVFFNGLHSGAVGILKGEGQVPAHQVDLSPLYEAGFRVEWRAARRGLLGGVGEAVPHAVFGGVAEPMPEGPALLLALGEVLHRHGICL</sequence>
<organism evidence="1 2">
    <name type="scientific">Thermus thermophilus</name>
    <dbReference type="NCBI Taxonomy" id="274"/>
    <lineage>
        <taxon>Bacteria</taxon>
        <taxon>Thermotogati</taxon>
        <taxon>Deinococcota</taxon>
        <taxon>Deinococci</taxon>
        <taxon>Thermales</taxon>
        <taxon>Thermaceae</taxon>
        <taxon>Thermus</taxon>
    </lineage>
</organism>
<geneLocation type="plasmid" evidence="1 2">
    <name>3</name>
</geneLocation>
<keyword evidence="1" id="KW-0614">Plasmid</keyword>
<name>A0A3P4AVH6_THETH</name>
<reference evidence="1 2" key="1">
    <citation type="submission" date="2018-10" db="EMBL/GenBank/DDBJ databases">
        <authorList>
            <person name="Peiro R."/>
            <person name="Begona"/>
            <person name="Cbmso G."/>
            <person name="Lopez M."/>
            <person name="Gonzalez S."/>
            <person name="Sacristan E."/>
            <person name="Castillo E."/>
        </authorList>
    </citation>
    <scope>NUCLEOTIDE SEQUENCE [LARGE SCALE GENOMIC DNA]</scope>
    <source>
        <strain evidence="1">TTHNAR1</strain>
        <plasmid evidence="2">3</plasmid>
    </source>
</reference>
<dbReference type="Pfam" id="PF20457">
    <property type="entry name" value="DUF6710"/>
    <property type="match status" value="1"/>
</dbReference>
<gene>
    <name evidence="1" type="ORF">TTHNP3_00027</name>
</gene>
<dbReference type="AlphaFoldDB" id="A0A3P4AVH6"/>
<protein>
    <submittedName>
        <fullName evidence="1">Uncharacterized protein</fullName>
    </submittedName>
</protein>
<dbReference type="GeneID" id="39458227"/>
<dbReference type="InterPro" id="IPR046556">
    <property type="entry name" value="DUF6710"/>
</dbReference>
<dbReference type="Proteomes" id="UP000279841">
    <property type="component" value="Plasmid 3"/>
</dbReference>